<feature type="domain" description="FecR protein" evidence="2">
    <location>
        <begin position="166"/>
        <end position="260"/>
    </location>
</feature>
<dbReference type="RefSeq" id="WP_273631692.1">
    <property type="nucleotide sequence ID" value="NZ_CP117167.1"/>
</dbReference>
<accession>A0ABY7TAP8</accession>
<proteinExistence type="predicted"/>
<evidence type="ECO:0000313" key="5">
    <source>
        <dbReference type="Proteomes" id="UP001216139"/>
    </source>
</evidence>
<dbReference type="InterPro" id="IPR032508">
    <property type="entry name" value="FecR_C"/>
</dbReference>
<dbReference type="PANTHER" id="PTHR30273:SF2">
    <property type="entry name" value="PROTEIN FECR"/>
    <property type="match status" value="1"/>
</dbReference>
<evidence type="ECO:0000259" key="3">
    <source>
        <dbReference type="Pfam" id="PF16344"/>
    </source>
</evidence>
<dbReference type="PANTHER" id="PTHR30273">
    <property type="entry name" value="PERIPLASMIC SIGNAL SENSOR AND SIGMA FACTOR ACTIVATOR FECR-RELATED"/>
    <property type="match status" value="1"/>
</dbReference>
<feature type="transmembrane region" description="Helical" evidence="1">
    <location>
        <begin position="73"/>
        <end position="91"/>
    </location>
</feature>
<dbReference type="Proteomes" id="UP001216139">
    <property type="component" value="Chromosome"/>
</dbReference>
<name>A0ABY7TAP8_9SPHI</name>
<dbReference type="EMBL" id="CP117167">
    <property type="protein sequence ID" value="WCT13406.1"/>
    <property type="molecule type" value="Genomic_DNA"/>
</dbReference>
<keyword evidence="1" id="KW-0472">Membrane</keyword>
<dbReference type="Pfam" id="PF04773">
    <property type="entry name" value="FecR"/>
    <property type="match status" value="1"/>
</dbReference>
<gene>
    <name evidence="4" type="ORF">PQO05_05590</name>
</gene>
<dbReference type="Gene3D" id="3.55.50.30">
    <property type="match status" value="1"/>
</dbReference>
<keyword evidence="1" id="KW-0812">Transmembrane</keyword>
<reference evidence="4 5" key="1">
    <citation type="submission" date="2023-02" db="EMBL/GenBank/DDBJ databases">
        <title>Genome sequence of Mucilaginibacter jinjuensis strain KACC 16571.</title>
        <authorList>
            <person name="Kim S."/>
            <person name="Heo J."/>
            <person name="Kwon S.-W."/>
        </authorList>
    </citation>
    <scope>NUCLEOTIDE SEQUENCE [LARGE SCALE GENOMIC DNA]</scope>
    <source>
        <strain evidence="4 5">KACC 16571</strain>
    </source>
</reference>
<feature type="domain" description="Protein FecR C-terminal" evidence="3">
    <location>
        <begin position="301"/>
        <end position="369"/>
    </location>
</feature>
<evidence type="ECO:0000259" key="2">
    <source>
        <dbReference type="Pfam" id="PF04773"/>
    </source>
</evidence>
<evidence type="ECO:0000313" key="4">
    <source>
        <dbReference type="EMBL" id="WCT13406.1"/>
    </source>
</evidence>
<dbReference type="InterPro" id="IPR006860">
    <property type="entry name" value="FecR"/>
</dbReference>
<dbReference type="Pfam" id="PF16344">
    <property type="entry name" value="FecR_C"/>
    <property type="match status" value="1"/>
</dbReference>
<protein>
    <submittedName>
        <fullName evidence="4">DUF4974 domain-containing protein</fullName>
    </submittedName>
</protein>
<keyword evidence="5" id="KW-1185">Reference proteome</keyword>
<evidence type="ECO:0000256" key="1">
    <source>
        <dbReference type="SAM" id="Phobius"/>
    </source>
</evidence>
<dbReference type="InterPro" id="IPR012373">
    <property type="entry name" value="Ferrdict_sens_TM"/>
</dbReference>
<sequence length="371" mass="40492">MQKSNAGDLLKKYREGKCLDEEIALLEGWYNQHFPAAPKSLTDMELAEDIFSIIKALDNVGQKRTGYTVLTKIAVAACSLIALSITGILLIDRPENNNTAKLQSQIILPGSNKALLTLANGQIITLTDHPSGKLATQGNAQATQMQNGVLAYQSHGMAAKPAVLNKITTPAGGQYHLILDDGTHAFLNASSSVTFPTSFSKGKRVVEITGEVYFEVAHDLRKPFEVKSMGQTIRVLGTHFDVNAYNNEPSIKTTLLEGSVLITSNGRSNTLKPGQQASVSGNSILVVAADIDQAVGWKNGDFIFNNEDLPTIMRQIARWYNVDIAYKGITNNSKFFGTISRSKKLIDILEALEMNQNVHFKIEGRTIEVMP</sequence>
<dbReference type="Gene3D" id="2.60.120.1440">
    <property type="match status" value="1"/>
</dbReference>
<organism evidence="4 5">
    <name type="scientific">Mucilaginibacter jinjuensis</name>
    <dbReference type="NCBI Taxonomy" id="1176721"/>
    <lineage>
        <taxon>Bacteria</taxon>
        <taxon>Pseudomonadati</taxon>
        <taxon>Bacteroidota</taxon>
        <taxon>Sphingobacteriia</taxon>
        <taxon>Sphingobacteriales</taxon>
        <taxon>Sphingobacteriaceae</taxon>
        <taxon>Mucilaginibacter</taxon>
    </lineage>
</organism>
<keyword evidence="1" id="KW-1133">Transmembrane helix</keyword>